<protein>
    <submittedName>
        <fullName evidence="1">Uncharacterized protein</fullName>
    </submittedName>
</protein>
<dbReference type="EMBL" id="JAMZIH010000834">
    <property type="protein sequence ID" value="KAJ1678814.1"/>
    <property type="molecule type" value="Genomic_DNA"/>
</dbReference>
<gene>
    <name evidence="1" type="ORF">EV182_003300</name>
</gene>
<name>A0ACC1HWR8_9FUNG</name>
<accession>A0ACC1HWR8</accession>
<evidence type="ECO:0000313" key="2">
    <source>
        <dbReference type="Proteomes" id="UP001145114"/>
    </source>
</evidence>
<reference evidence="1" key="1">
    <citation type="submission" date="2022-06" db="EMBL/GenBank/DDBJ databases">
        <title>Phylogenomic reconstructions and comparative analyses of Kickxellomycotina fungi.</title>
        <authorList>
            <person name="Reynolds N.K."/>
            <person name="Stajich J.E."/>
            <person name="Barry K."/>
            <person name="Grigoriev I.V."/>
            <person name="Crous P."/>
            <person name="Smith M.E."/>
        </authorList>
    </citation>
    <scope>NUCLEOTIDE SEQUENCE</scope>
    <source>
        <strain evidence="1">RSA 2271</strain>
    </source>
</reference>
<dbReference type="Proteomes" id="UP001145114">
    <property type="component" value="Unassembled WGS sequence"/>
</dbReference>
<sequence length="62" mass="7175">MNPRVQLPNMWTSPNHKQFMGINAHWIDQGWDIHSLLIGFEEVPESHTGDYLALKLADVLDF</sequence>
<evidence type="ECO:0000313" key="1">
    <source>
        <dbReference type="EMBL" id="KAJ1678814.1"/>
    </source>
</evidence>
<keyword evidence="2" id="KW-1185">Reference proteome</keyword>
<organism evidence="1 2">
    <name type="scientific">Spiromyces aspiralis</name>
    <dbReference type="NCBI Taxonomy" id="68401"/>
    <lineage>
        <taxon>Eukaryota</taxon>
        <taxon>Fungi</taxon>
        <taxon>Fungi incertae sedis</taxon>
        <taxon>Zoopagomycota</taxon>
        <taxon>Kickxellomycotina</taxon>
        <taxon>Kickxellomycetes</taxon>
        <taxon>Kickxellales</taxon>
        <taxon>Kickxellaceae</taxon>
        <taxon>Spiromyces</taxon>
    </lineage>
</organism>
<comment type="caution">
    <text evidence="1">The sequence shown here is derived from an EMBL/GenBank/DDBJ whole genome shotgun (WGS) entry which is preliminary data.</text>
</comment>
<proteinExistence type="predicted"/>